<evidence type="ECO:0000259" key="3">
    <source>
        <dbReference type="Pfam" id="PF13406"/>
    </source>
</evidence>
<evidence type="ECO:0000259" key="2">
    <source>
        <dbReference type="Pfam" id="PF01471"/>
    </source>
</evidence>
<feature type="domain" description="Transglycosylase SLT" evidence="3">
    <location>
        <begin position="24"/>
        <end position="311"/>
    </location>
</feature>
<dbReference type="GO" id="GO:0008933">
    <property type="term" value="F:peptidoglycan lytic transglycosylase activity"/>
    <property type="evidence" value="ECO:0007669"/>
    <property type="project" value="TreeGrafter"/>
</dbReference>
<dbReference type="PANTHER" id="PTHR30163">
    <property type="entry name" value="MEMBRANE-BOUND LYTIC MUREIN TRANSGLYCOSYLASE B"/>
    <property type="match status" value="1"/>
</dbReference>
<dbReference type="InterPro" id="IPR023346">
    <property type="entry name" value="Lysozyme-like_dom_sf"/>
</dbReference>
<dbReference type="InterPro" id="IPR043426">
    <property type="entry name" value="MltB-like"/>
</dbReference>
<dbReference type="InterPro" id="IPR011970">
    <property type="entry name" value="MltB_2"/>
</dbReference>
<evidence type="ECO:0000313" key="5">
    <source>
        <dbReference type="Proteomes" id="UP001193501"/>
    </source>
</evidence>
<dbReference type="Gene3D" id="1.10.530.10">
    <property type="match status" value="1"/>
</dbReference>
<dbReference type="SUPFAM" id="SSF53955">
    <property type="entry name" value="Lysozyme-like"/>
    <property type="match status" value="1"/>
</dbReference>
<dbReference type="InterPro" id="IPR036366">
    <property type="entry name" value="PGBDSf"/>
</dbReference>
<keyword evidence="5" id="KW-1185">Reference proteome</keyword>
<dbReference type="InterPro" id="IPR002477">
    <property type="entry name" value="Peptidoglycan-bd-like"/>
</dbReference>
<dbReference type="Pfam" id="PF01471">
    <property type="entry name" value="PG_binding_1"/>
    <property type="match status" value="1"/>
</dbReference>
<feature type="domain" description="Peptidoglycan binding-like" evidence="2">
    <location>
        <begin position="331"/>
        <end position="386"/>
    </location>
</feature>
<dbReference type="AlphaFoldDB" id="A0AAE4YCQ8"/>
<evidence type="ECO:0000313" key="4">
    <source>
        <dbReference type="EMBL" id="NBZ87225.1"/>
    </source>
</evidence>
<dbReference type="PANTHER" id="PTHR30163:SF8">
    <property type="entry name" value="LYTIC MUREIN TRANSGLYCOSYLASE"/>
    <property type="match status" value="1"/>
</dbReference>
<dbReference type="RefSeq" id="WP_168774037.1">
    <property type="nucleotide sequence ID" value="NZ_JAABNR010000005.1"/>
</dbReference>
<dbReference type="Gene3D" id="1.10.8.350">
    <property type="entry name" value="Bacterial muramidase"/>
    <property type="match status" value="1"/>
</dbReference>
<keyword evidence="1" id="KW-0732">Signal</keyword>
<feature type="signal peptide" evidence="1">
    <location>
        <begin position="1"/>
        <end position="17"/>
    </location>
</feature>
<name>A0AAE4YCQ8_9RHOB</name>
<dbReference type="InterPro" id="IPR031304">
    <property type="entry name" value="SLT_2"/>
</dbReference>
<dbReference type="InterPro" id="IPR036365">
    <property type="entry name" value="PGBD-like_sf"/>
</dbReference>
<accession>A0AAE4YCQ8</accession>
<feature type="chain" id="PRO_5041975581" evidence="1">
    <location>
        <begin position="18"/>
        <end position="386"/>
    </location>
</feature>
<gene>
    <name evidence="4" type="ORF">GV832_06490</name>
</gene>
<dbReference type="Gene3D" id="1.10.101.10">
    <property type="entry name" value="PGBD-like superfamily/PGBD"/>
    <property type="match status" value="1"/>
</dbReference>
<dbReference type="GO" id="GO:0009253">
    <property type="term" value="P:peptidoglycan catabolic process"/>
    <property type="evidence" value="ECO:0007669"/>
    <property type="project" value="TreeGrafter"/>
</dbReference>
<dbReference type="SUPFAM" id="SSF47090">
    <property type="entry name" value="PGBD-like"/>
    <property type="match status" value="1"/>
</dbReference>
<reference evidence="4" key="1">
    <citation type="submission" date="2020-01" db="EMBL/GenBank/DDBJ databases">
        <authorList>
            <person name="Chen W.-M."/>
        </authorList>
    </citation>
    <scope>NUCLEOTIDE SEQUENCE</scope>
    <source>
        <strain evidence="4">CYK-10</strain>
    </source>
</reference>
<dbReference type="Proteomes" id="UP001193501">
    <property type="component" value="Unassembled WGS sequence"/>
</dbReference>
<dbReference type="EMBL" id="JAABNR010000005">
    <property type="protein sequence ID" value="NBZ87225.1"/>
    <property type="molecule type" value="Genomic_DNA"/>
</dbReference>
<dbReference type="Pfam" id="PF13406">
    <property type="entry name" value="SLT_2"/>
    <property type="match status" value="1"/>
</dbReference>
<evidence type="ECO:0000256" key="1">
    <source>
        <dbReference type="SAM" id="SignalP"/>
    </source>
</evidence>
<organism evidence="4 5">
    <name type="scientific">Stagnihabitans tardus</name>
    <dbReference type="NCBI Taxonomy" id="2699202"/>
    <lineage>
        <taxon>Bacteria</taxon>
        <taxon>Pseudomonadati</taxon>
        <taxon>Pseudomonadota</taxon>
        <taxon>Alphaproteobacteria</taxon>
        <taxon>Rhodobacterales</taxon>
        <taxon>Paracoccaceae</taxon>
        <taxon>Stagnihabitans</taxon>
    </lineage>
</organism>
<proteinExistence type="predicted"/>
<comment type="caution">
    <text evidence="4">The sequence shown here is derived from an EMBL/GenBank/DDBJ whole genome shotgun (WGS) entry which is preliminary data.</text>
</comment>
<dbReference type="NCBIfam" id="TIGR02283">
    <property type="entry name" value="MltB_2"/>
    <property type="match status" value="1"/>
</dbReference>
<protein>
    <submittedName>
        <fullName evidence="4">Lytic murein transglycosylase</fullName>
    </submittedName>
</protein>
<sequence>MRLALALLLASALPALSAPCGGDFKDFKAAMAAEARAMGLAESAIEAFMAGAQVDKAVLKADRGQGFFRKNFIEFSQALISKSRLQNAGVYSKKHDRSFDEAARRFGVPRGMILAFWAFETDFGAVQGDFDTRNALMTLAHDCRRPELFQPQVLAAIALTAMGDFEPGVTKGAWAGEIGQVQMLPKDILERGEDGDGDGLITLKTSAPDAILSAAHMLQYHGWRPNEPWLQEVVVPEQMDWSQAGIDKALPASQWAQMGVRAREGDLANLQASLLLPMGRKGPAFLAYPNYKVLFEWNKSFVYVTTAAYFATRIEGAAPYDAGDPEPGLSADQMKALQQRLAAKGYDVGKIDGVLGAMTRAAVQKEQAKAGMPADGWPTPALLGKL</sequence>